<dbReference type="PANTHER" id="PTHR12883">
    <property type="entry name" value="ADIPOCYTE-SPECIFIC PROTEIN 4-RELATED"/>
    <property type="match status" value="1"/>
</dbReference>
<dbReference type="InterPro" id="IPR012879">
    <property type="entry name" value="CCDC47"/>
</dbReference>
<keyword evidence="2 6" id="KW-0812">Transmembrane</keyword>
<comment type="subcellular location">
    <subcellularLocation>
        <location evidence="1">Membrane</location>
        <topology evidence="1">Single-pass membrane protein</topology>
    </subcellularLocation>
</comment>
<evidence type="ECO:0000256" key="3">
    <source>
        <dbReference type="ARBA" id="ARBA00022989"/>
    </source>
</evidence>
<keyword evidence="3 6" id="KW-1133">Transmembrane helix</keyword>
<feature type="transmembrane region" description="Helical" evidence="6">
    <location>
        <begin position="38"/>
        <end position="58"/>
    </location>
</feature>
<dbReference type="OrthoDB" id="10039147at2759"/>
<evidence type="ECO:0008006" key="9">
    <source>
        <dbReference type="Google" id="ProtNLM"/>
    </source>
</evidence>
<evidence type="ECO:0000256" key="6">
    <source>
        <dbReference type="SAM" id="Phobius"/>
    </source>
</evidence>
<keyword evidence="4 6" id="KW-0472">Membrane</keyword>
<gene>
    <name evidence="7" type="ORF">NliqN6_3289</name>
</gene>
<comment type="caution">
    <text evidence="7">The sequence shown here is derived from an EMBL/GenBank/DDBJ whole genome shotgun (WGS) entry which is preliminary data.</text>
</comment>
<dbReference type="Proteomes" id="UP000620104">
    <property type="component" value="Unassembled WGS sequence"/>
</dbReference>
<evidence type="ECO:0000313" key="8">
    <source>
        <dbReference type="Proteomes" id="UP000620104"/>
    </source>
</evidence>
<feature type="compositionally biased region" description="Basic residues" evidence="5">
    <location>
        <begin position="366"/>
        <end position="379"/>
    </location>
</feature>
<dbReference type="PANTHER" id="PTHR12883:SF0">
    <property type="entry name" value="PAT COMPLEX SUBUNIT CCDC47"/>
    <property type="match status" value="1"/>
</dbReference>
<dbReference type="GO" id="GO:0005783">
    <property type="term" value="C:endoplasmic reticulum"/>
    <property type="evidence" value="ECO:0007669"/>
    <property type="project" value="InterPro"/>
</dbReference>
<proteinExistence type="predicted"/>
<name>A0A8H3TTI3_9TREE</name>
<dbReference type="Pfam" id="PF07946">
    <property type="entry name" value="CCDC47"/>
    <property type="match status" value="1"/>
</dbReference>
<sequence>MSGLAGILTQFAPPPVNLTEPYTGIEYRWKNIAFRPAIFVREGMVLGLVALLLLAYYLGKSMNERRAKSWWKVFHDLYSPQFKAMSPLPSQALISNGPAQFLHYLTGRRNLLSLHMVLNLVPRHNFIQLVQDLVMGLVDPVSQAIEDEVVLDFTLGEGGKGQTGEGPGVWAVVDKSGVLAGIRKKRWDVGFTKTFESPVVPNTHMVLAETLDSLEYFINANNTGLIEALKNPQTAKWFKSLVITDQPARRPAKGPLAEAVKSRHLVLTLRLPTERQMQEATPWIQVALNLIDLMGKVPVKPETTRKLRKIRADVDAELTKEYQREVAEETGETEEEKRLAKRRAEEKRRALLSPEEQKRLEEKDRKKALKKTQARTTRR</sequence>
<protein>
    <recommendedName>
        <fullName evidence="9">DUF1682 domain-containing protein</fullName>
    </recommendedName>
</protein>
<dbReference type="GO" id="GO:0032469">
    <property type="term" value="P:endoplasmic reticulum calcium ion homeostasis"/>
    <property type="evidence" value="ECO:0007669"/>
    <property type="project" value="InterPro"/>
</dbReference>
<evidence type="ECO:0000256" key="4">
    <source>
        <dbReference type="ARBA" id="ARBA00023136"/>
    </source>
</evidence>
<dbReference type="GO" id="GO:0016020">
    <property type="term" value="C:membrane"/>
    <property type="evidence" value="ECO:0007669"/>
    <property type="project" value="UniProtKB-SubCell"/>
</dbReference>
<evidence type="ECO:0000256" key="1">
    <source>
        <dbReference type="ARBA" id="ARBA00004167"/>
    </source>
</evidence>
<evidence type="ECO:0000256" key="5">
    <source>
        <dbReference type="SAM" id="MobiDB-lite"/>
    </source>
</evidence>
<feature type="region of interest" description="Disordered" evidence="5">
    <location>
        <begin position="324"/>
        <end position="379"/>
    </location>
</feature>
<organism evidence="7 8">
    <name type="scientific">Naganishia liquefaciens</name>
    <dbReference type="NCBI Taxonomy" id="104408"/>
    <lineage>
        <taxon>Eukaryota</taxon>
        <taxon>Fungi</taxon>
        <taxon>Dikarya</taxon>
        <taxon>Basidiomycota</taxon>
        <taxon>Agaricomycotina</taxon>
        <taxon>Tremellomycetes</taxon>
        <taxon>Filobasidiales</taxon>
        <taxon>Filobasidiaceae</taxon>
        <taxon>Naganishia</taxon>
    </lineage>
</organism>
<dbReference type="AlphaFoldDB" id="A0A8H3TTI3"/>
<evidence type="ECO:0000256" key="2">
    <source>
        <dbReference type="ARBA" id="ARBA00022692"/>
    </source>
</evidence>
<dbReference type="EMBL" id="BLZA01000019">
    <property type="protein sequence ID" value="GHJ86887.1"/>
    <property type="molecule type" value="Genomic_DNA"/>
</dbReference>
<reference evidence="7" key="1">
    <citation type="submission" date="2020-07" db="EMBL/GenBank/DDBJ databases">
        <title>Draft Genome Sequence of a Deep-Sea Yeast, Naganishia (Cryptococcus) liquefaciens strain N6.</title>
        <authorList>
            <person name="Han Y.W."/>
            <person name="Kajitani R."/>
            <person name="Morimoto H."/>
            <person name="Parhat M."/>
            <person name="Tsubouchi H."/>
            <person name="Bakenova O."/>
            <person name="Ogata M."/>
            <person name="Argunhan B."/>
            <person name="Aoki R."/>
            <person name="Kajiwara S."/>
            <person name="Itoh T."/>
            <person name="Iwasaki H."/>
        </authorList>
    </citation>
    <scope>NUCLEOTIDE SEQUENCE</scope>
    <source>
        <strain evidence="7">N6</strain>
    </source>
</reference>
<feature type="compositionally biased region" description="Basic and acidic residues" evidence="5">
    <location>
        <begin position="335"/>
        <end position="365"/>
    </location>
</feature>
<dbReference type="GO" id="GO:0005509">
    <property type="term" value="F:calcium ion binding"/>
    <property type="evidence" value="ECO:0007669"/>
    <property type="project" value="InterPro"/>
</dbReference>
<accession>A0A8H3TTI3</accession>
<keyword evidence="8" id="KW-1185">Reference proteome</keyword>
<evidence type="ECO:0000313" key="7">
    <source>
        <dbReference type="EMBL" id="GHJ86887.1"/>
    </source>
</evidence>